<sequence>MPEKSDTPAPSAGRTPDEKMPTSLAALVPGGGSTPGSGGQNLLVPTAALRKTTEMFQRDIEPNAQKAAESATPGTQAACREFSSWSFGKSLKDVQDRWQQKNRKLRRGIADERMLLQRTVGLFSENEKATTQDFSRSTEGGNGPYPRSPIGGL</sequence>
<accession>A0A7W3WP33</accession>
<feature type="compositionally biased region" description="Gly residues" evidence="1">
    <location>
        <begin position="29"/>
        <end position="39"/>
    </location>
</feature>
<organism evidence="2 3">
    <name type="scientific">Streptomyces alkaliterrae</name>
    <dbReference type="NCBI Taxonomy" id="2213162"/>
    <lineage>
        <taxon>Bacteria</taxon>
        <taxon>Bacillati</taxon>
        <taxon>Actinomycetota</taxon>
        <taxon>Actinomycetes</taxon>
        <taxon>Kitasatosporales</taxon>
        <taxon>Streptomycetaceae</taxon>
        <taxon>Streptomyces</taxon>
    </lineage>
</organism>
<dbReference type="Proteomes" id="UP000525686">
    <property type="component" value="Unassembled WGS sequence"/>
</dbReference>
<feature type="region of interest" description="Disordered" evidence="1">
    <location>
        <begin position="1"/>
        <end position="43"/>
    </location>
</feature>
<reference evidence="3" key="1">
    <citation type="submission" date="2020-05" db="EMBL/GenBank/DDBJ databases">
        <title>Classification of alakaliphilic streptomycetes isolated from an alkaline soil next to Lonar Crater, India and a proposal for the recognition of Streptomyces alkaliterrae sp. nov.</title>
        <authorList>
            <person name="Golinska P."/>
        </authorList>
    </citation>
    <scope>NUCLEOTIDE SEQUENCE [LARGE SCALE GENOMIC DNA]</scope>
    <source>
        <strain evidence="3">OF3</strain>
    </source>
</reference>
<comment type="caution">
    <text evidence="2">The sequence shown here is derived from an EMBL/GenBank/DDBJ whole genome shotgun (WGS) entry which is preliminary data.</text>
</comment>
<proteinExistence type="predicted"/>
<name>A0A7W3WP33_9ACTN</name>
<gene>
    <name evidence="2" type="ORF">H3146_21365</name>
</gene>
<dbReference type="AlphaFoldDB" id="A0A7W3WP33"/>
<evidence type="ECO:0000313" key="2">
    <source>
        <dbReference type="EMBL" id="MBB1255888.1"/>
    </source>
</evidence>
<evidence type="ECO:0000256" key="1">
    <source>
        <dbReference type="SAM" id="MobiDB-lite"/>
    </source>
</evidence>
<dbReference type="RefSeq" id="WP_181355179.1">
    <property type="nucleotide sequence ID" value="NZ_JABJWZ010000261.1"/>
</dbReference>
<evidence type="ECO:0000313" key="3">
    <source>
        <dbReference type="Proteomes" id="UP000525686"/>
    </source>
</evidence>
<feature type="region of interest" description="Disordered" evidence="1">
    <location>
        <begin position="126"/>
        <end position="153"/>
    </location>
</feature>
<protein>
    <submittedName>
        <fullName evidence="2">Uncharacterized protein</fullName>
    </submittedName>
</protein>
<dbReference type="EMBL" id="JABJWZ010000261">
    <property type="protein sequence ID" value="MBB1255888.1"/>
    <property type="molecule type" value="Genomic_DNA"/>
</dbReference>